<proteinExistence type="inferred from homology"/>
<evidence type="ECO:0000256" key="1">
    <source>
        <dbReference type="ARBA" id="ARBA00010142"/>
    </source>
</evidence>
<keyword evidence="3" id="KW-0342">GTP-binding</keyword>
<dbReference type="PANTHER" id="PTHR24072">
    <property type="entry name" value="RHO FAMILY GTPASE"/>
    <property type="match status" value="1"/>
</dbReference>
<dbReference type="InterPro" id="IPR001806">
    <property type="entry name" value="Small_GTPase"/>
</dbReference>
<name>A0ABR2RDW5_9ROSI</name>
<protein>
    <submittedName>
        <fullName evidence="5">Uncharacterized protein</fullName>
    </submittedName>
</protein>
<dbReference type="PROSITE" id="PS51419">
    <property type="entry name" value="RAB"/>
    <property type="match status" value="1"/>
</dbReference>
<gene>
    <name evidence="5" type="ORF">V6N11_043862</name>
</gene>
<evidence type="ECO:0000256" key="4">
    <source>
        <dbReference type="ARBA" id="ARBA00023288"/>
    </source>
</evidence>
<dbReference type="InterPro" id="IPR027417">
    <property type="entry name" value="P-loop_NTPase"/>
</dbReference>
<organism evidence="5 6">
    <name type="scientific">Hibiscus sabdariffa</name>
    <name type="common">roselle</name>
    <dbReference type="NCBI Taxonomy" id="183260"/>
    <lineage>
        <taxon>Eukaryota</taxon>
        <taxon>Viridiplantae</taxon>
        <taxon>Streptophyta</taxon>
        <taxon>Embryophyta</taxon>
        <taxon>Tracheophyta</taxon>
        <taxon>Spermatophyta</taxon>
        <taxon>Magnoliopsida</taxon>
        <taxon>eudicotyledons</taxon>
        <taxon>Gunneridae</taxon>
        <taxon>Pentapetalae</taxon>
        <taxon>rosids</taxon>
        <taxon>malvids</taxon>
        <taxon>Malvales</taxon>
        <taxon>Malvaceae</taxon>
        <taxon>Malvoideae</taxon>
        <taxon>Hibiscus</taxon>
    </lineage>
</organism>
<dbReference type="InterPro" id="IPR003578">
    <property type="entry name" value="Small_GTPase_Rho"/>
</dbReference>
<dbReference type="Gene3D" id="3.40.50.300">
    <property type="entry name" value="P-loop containing nucleotide triphosphate hydrolases"/>
    <property type="match status" value="1"/>
</dbReference>
<evidence type="ECO:0000313" key="5">
    <source>
        <dbReference type="EMBL" id="KAK9011001.1"/>
    </source>
</evidence>
<keyword evidence="6" id="KW-1185">Reference proteome</keyword>
<evidence type="ECO:0000256" key="3">
    <source>
        <dbReference type="ARBA" id="ARBA00023134"/>
    </source>
</evidence>
<comment type="similarity">
    <text evidence="1">Belongs to the small GTPase superfamily. Rho family.</text>
</comment>
<evidence type="ECO:0000313" key="6">
    <source>
        <dbReference type="Proteomes" id="UP001396334"/>
    </source>
</evidence>
<dbReference type="SMART" id="SM00174">
    <property type="entry name" value="RHO"/>
    <property type="match status" value="1"/>
</dbReference>
<reference evidence="5 6" key="1">
    <citation type="journal article" date="2024" name="G3 (Bethesda)">
        <title>Genome assembly of Hibiscus sabdariffa L. provides insights into metabolisms of medicinal natural products.</title>
        <authorList>
            <person name="Kim T."/>
        </authorList>
    </citation>
    <scope>NUCLEOTIDE SEQUENCE [LARGE SCALE GENOMIC DNA]</scope>
    <source>
        <strain evidence="5">TK-2024</strain>
        <tissue evidence="5">Old leaves</tissue>
    </source>
</reference>
<dbReference type="SUPFAM" id="SSF52540">
    <property type="entry name" value="P-loop containing nucleoside triphosphate hydrolases"/>
    <property type="match status" value="1"/>
</dbReference>
<accession>A0ABR2RDW5</accession>
<comment type="caution">
    <text evidence="5">The sequence shown here is derived from an EMBL/GenBank/DDBJ whole genome shotgun (WGS) entry which is preliminary data.</text>
</comment>
<dbReference type="Proteomes" id="UP001396334">
    <property type="component" value="Unassembled WGS sequence"/>
</dbReference>
<dbReference type="Pfam" id="PF00071">
    <property type="entry name" value="Ras"/>
    <property type="match status" value="1"/>
</dbReference>
<sequence length="120" mass="13592">MLCRWLIEEDDEDQEKEETEFIGISNFWPQVLRSEANLFSVGDGLCDTAGQEDSNRLRPLSYRGADVFILAFSLISKASCGNVSKEWIPELNHYAHGVPVFLVGTKLGREAEEAVQNRRM</sequence>
<keyword evidence="2" id="KW-0547">Nucleotide-binding</keyword>
<keyword evidence="4" id="KW-0449">Lipoprotein</keyword>
<dbReference type="EMBL" id="JBBPBN010000023">
    <property type="protein sequence ID" value="KAK9011001.1"/>
    <property type="molecule type" value="Genomic_DNA"/>
</dbReference>
<evidence type="ECO:0000256" key="2">
    <source>
        <dbReference type="ARBA" id="ARBA00022741"/>
    </source>
</evidence>